<dbReference type="InterPro" id="IPR035896">
    <property type="entry name" value="AN1-like_Znf"/>
</dbReference>
<evidence type="ECO:0000313" key="5">
    <source>
        <dbReference type="EnsemblMetazoa" id="XP_050498402.1"/>
    </source>
</evidence>
<sequence>MELPDIGKQCAHPQCKQLDFLPLNCKCGKTFCSDHFTIHAQECEVSKILSEDELKKIENVYICSHPHCKERSIVALICKRCKQHFCVQHRHLAECKEKDEETLNKEKEKYAAPVRIFNEAKAVVDKQVEKNLADAKKKPKNREMANKVQLMKIKNKATGLKTIPTVDRVYFSVSYCEKSCPVFVSSQWSLGRAIDAIAEEMKLQNNNNKANEKKLRLFTKEDNVSLSTDMSVTIKKLLGDKILIDGDTLLIKYVDC</sequence>
<dbReference type="Pfam" id="PF01428">
    <property type="entry name" value="zf-AN1"/>
    <property type="match status" value="1"/>
</dbReference>
<protein>
    <recommendedName>
        <fullName evidence="4">AN1-type domain-containing protein</fullName>
    </recommendedName>
</protein>
<dbReference type="Gene3D" id="4.10.1110.10">
    <property type="entry name" value="AN1-like Zinc finger"/>
    <property type="match status" value="2"/>
</dbReference>
<evidence type="ECO:0000256" key="1">
    <source>
        <dbReference type="ARBA" id="ARBA00022723"/>
    </source>
</evidence>
<dbReference type="EnsemblMetazoa" id="XM_050642445.1">
    <property type="protein sequence ID" value="XP_050498402.1"/>
    <property type="gene ID" value="LOC126879432"/>
</dbReference>
<accession>A0ABM5JKD6</accession>
<dbReference type="Proteomes" id="UP001652700">
    <property type="component" value="Unplaced"/>
</dbReference>
<dbReference type="SUPFAM" id="SSF118310">
    <property type="entry name" value="AN1-like Zinc finger"/>
    <property type="match status" value="2"/>
</dbReference>
<keyword evidence="1" id="KW-0479">Metal-binding</keyword>
<dbReference type="SMART" id="SM00154">
    <property type="entry name" value="ZnF_AN1"/>
    <property type="match status" value="2"/>
</dbReference>
<dbReference type="PANTHER" id="PTHR14677:SF37">
    <property type="entry name" value="AN1-TYPE ZINC FINGER PROTEIN 1"/>
    <property type="match status" value="1"/>
</dbReference>
<evidence type="ECO:0000256" key="2">
    <source>
        <dbReference type="ARBA" id="ARBA00022771"/>
    </source>
</evidence>
<keyword evidence="2" id="KW-0863">Zinc-finger</keyword>
<feature type="domain" description="AN1-type" evidence="4">
    <location>
        <begin position="10"/>
        <end position="48"/>
    </location>
</feature>
<evidence type="ECO:0000259" key="4">
    <source>
        <dbReference type="SMART" id="SM00154"/>
    </source>
</evidence>
<name>A0ABM5JKD6_DIAVI</name>
<evidence type="ECO:0000313" key="6">
    <source>
        <dbReference type="Proteomes" id="UP001652700"/>
    </source>
</evidence>
<dbReference type="GeneID" id="126879432"/>
<keyword evidence="3" id="KW-0862">Zinc</keyword>
<dbReference type="Pfam" id="PF25327">
    <property type="entry name" value="UBL_ZFAND1"/>
    <property type="match status" value="1"/>
</dbReference>
<reference evidence="5" key="1">
    <citation type="submission" date="2025-05" db="UniProtKB">
        <authorList>
            <consortium name="EnsemblMetazoa"/>
        </authorList>
    </citation>
    <scope>IDENTIFICATION</scope>
</reference>
<evidence type="ECO:0000256" key="3">
    <source>
        <dbReference type="ARBA" id="ARBA00022833"/>
    </source>
</evidence>
<organism evidence="5 6">
    <name type="scientific">Diabrotica virgifera virgifera</name>
    <name type="common">western corn rootworm</name>
    <dbReference type="NCBI Taxonomy" id="50390"/>
    <lineage>
        <taxon>Eukaryota</taxon>
        <taxon>Metazoa</taxon>
        <taxon>Ecdysozoa</taxon>
        <taxon>Arthropoda</taxon>
        <taxon>Hexapoda</taxon>
        <taxon>Insecta</taxon>
        <taxon>Pterygota</taxon>
        <taxon>Neoptera</taxon>
        <taxon>Endopterygota</taxon>
        <taxon>Coleoptera</taxon>
        <taxon>Polyphaga</taxon>
        <taxon>Cucujiformia</taxon>
        <taxon>Chrysomeloidea</taxon>
        <taxon>Chrysomelidae</taxon>
        <taxon>Galerucinae</taxon>
        <taxon>Diabroticina</taxon>
        <taxon>Diabroticites</taxon>
        <taxon>Diabrotica</taxon>
    </lineage>
</organism>
<feature type="domain" description="AN1-type" evidence="4">
    <location>
        <begin position="63"/>
        <end position="100"/>
    </location>
</feature>
<dbReference type="PANTHER" id="PTHR14677">
    <property type="entry name" value="ARSENITE INDUCUBLE RNA ASSOCIATED PROTEIN AIP-1-RELATED"/>
    <property type="match status" value="1"/>
</dbReference>
<proteinExistence type="predicted"/>
<dbReference type="InterPro" id="IPR000058">
    <property type="entry name" value="Znf_AN1"/>
</dbReference>
<dbReference type="RefSeq" id="XP_050498402.1">
    <property type="nucleotide sequence ID" value="XM_050642445.1"/>
</dbReference>
<keyword evidence="6" id="KW-1185">Reference proteome</keyword>
<dbReference type="InterPro" id="IPR057358">
    <property type="entry name" value="UBL_ZFAND1-like"/>
</dbReference>